<evidence type="ECO:0000313" key="2">
    <source>
        <dbReference type="EMBL" id="OBS21580.1"/>
    </source>
</evidence>
<reference evidence="2 3" key="1">
    <citation type="submission" date="2016-06" db="EMBL/GenBank/DDBJ databases">
        <title>Living apart together: crosstalk between the core and supernumerary genomes in a fungal plant pathogen.</title>
        <authorList>
            <person name="Vanheule A."/>
            <person name="Audenaert K."/>
            <person name="Warris S."/>
            <person name="Van De Geest H."/>
            <person name="Schijlen E."/>
            <person name="Hofte M."/>
            <person name="De Saeger S."/>
            <person name="Haesaert G."/>
            <person name="Waalwijk C."/>
            <person name="Van Der Lee T."/>
        </authorList>
    </citation>
    <scope>NUCLEOTIDE SEQUENCE [LARGE SCALE GENOMIC DNA]</scope>
    <source>
        <strain evidence="2 3">2516</strain>
    </source>
</reference>
<feature type="region of interest" description="Disordered" evidence="1">
    <location>
        <begin position="1"/>
        <end position="117"/>
    </location>
</feature>
<feature type="region of interest" description="Disordered" evidence="1">
    <location>
        <begin position="343"/>
        <end position="497"/>
    </location>
</feature>
<dbReference type="EMBL" id="LYXU01000003">
    <property type="protein sequence ID" value="OBS21580.1"/>
    <property type="molecule type" value="Genomic_DNA"/>
</dbReference>
<feature type="compositionally biased region" description="Polar residues" evidence="1">
    <location>
        <begin position="348"/>
        <end position="361"/>
    </location>
</feature>
<protein>
    <submittedName>
        <fullName evidence="2">Uncharacterized protein</fullName>
    </submittedName>
</protein>
<dbReference type="Proteomes" id="UP000091967">
    <property type="component" value="Unassembled WGS sequence"/>
</dbReference>
<dbReference type="OrthoDB" id="5106886at2759"/>
<feature type="compositionally biased region" description="Basic and acidic residues" evidence="1">
    <location>
        <begin position="402"/>
        <end position="412"/>
    </location>
</feature>
<keyword evidence="3" id="KW-1185">Reference proteome</keyword>
<organism evidence="2 3">
    <name type="scientific">Fusarium poae</name>
    <dbReference type="NCBI Taxonomy" id="36050"/>
    <lineage>
        <taxon>Eukaryota</taxon>
        <taxon>Fungi</taxon>
        <taxon>Dikarya</taxon>
        <taxon>Ascomycota</taxon>
        <taxon>Pezizomycotina</taxon>
        <taxon>Sordariomycetes</taxon>
        <taxon>Hypocreomycetidae</taxon>
        <taxon>Hypocreales</taxon>
        <taxon>Nectriaceae</taxon>
        <taxon>Fusarium</taxon>
    </lineage>
</organism>
<evidence type="ECO:0000313" key="3">
    <source>
        <dbReference type="Proteomes" id="UP000091967"/>
    </source>
</evidence>
<gene>
    <name evidence="2" type="ORF">FPOA_07916</name>
</gene>
<proteinExistence type="predicted"/>
<sequence>MTELGTRKKDKEKDPTRKDKKGKAKAQTDFIDLSCSPTSKSSKAQSGPPPNAPGGPSLLSANTPSGDHSKAWRKTFTHNPQALPMFSSNNPIDPPRAGANASPESLYSRSSGDTERTSHEVKIKILEMCISLKNKYLDIPPAAQADQEPFWGRVMEMLNLMPLTKGKYKESKDVHRAVEYWCQPRRSYMRENRLPAVSQSQPELDTLIDQWNLVFAQRFCKIHSGYFANTQFAQDTMKQIVKDEVDSWITRSLKERRNELERTSQPTLLSADSSLKDYGNAVKGLQNKFEMIKRDKSQALESEAVMSIVLKLQPSLRTAISQFLNGPTEPTRRTEPAIGTLEHVGFTPCSNGASVPATTVQRLEKPESQRREDDPLRKRKHLETESSGLKGGNTANTVPYDQSKRPRLDNHHNLPPVADTTRQKDTRVARSPPFRRPPLPSQSPTWKRNGPPDYRNDGYRSSGGHPPHRYEDHYRGDRNQDYYRGRYQDGDRYRPPPRAIRETTADFEGMSIQQQNMSLLRQIKQVKDMVEKKN</sequence>
<name>A0A1B8ALX1_FUSPO</name>
<feature type="compositionally biased region" description="Polar residues" evidence="1">
    <location>
        <begin position="35"/>
        <end position="45"/>
    </location>
</feature>
<accession>A0A1B8ALX1</accession>
<feature type="compositionally biased region" description="Basic and acidic residues" evidence="1">
    <location>
        <begin position="362"/>
        <end position="376"/>
    </location>
</feature>
<comment type="caution">
    <text evidence="2">The sequence shown here is derived from an EMBL/GenBank/DDBJ whole genome shotgun (WGS) entry which is preliminary data.</text>
</comment>
<feature type="compositionally biased region" description="Basic and acidic residues" evidence="1">
    <location>
        <begin position="468"/>
        <end position="497"/>
    </location>
</feature>
<dbReference type="AlphaFoldDB" id="A0A1B8ALX1"/>
<dbReference type="OMA" id="RFCKIHS"/>
<evidence type="ECO:0000256" key="1">
    <source>
        <dbReference type="SAM" id="MobiDB-lite"/>
    </source>
</evidence>
<feature type="compositionally biased region" description="Polar residues" evidence="1">
    <location>
        <begin position="102"/>
        <end position="111"/>
    </location>
</feature>
<feature type="compositionally biased region" description="Basic and acidic residues" evidence="1">
    <location>
        <begin position="1"/>
        <end position="17"/>
    </location>
</feature>